<sequence length="613" mass="69636">MQDEAIRVENPWVPLSTLEPDRGGARSRGRGRGRGRGASAADNTHTPSVMLAGSDAIAAFKQARSLHSELNDRKDFHMNGGTHAQNWSTYQNRSNLQKSRREGKTVREITVQDAIKELEEKSISVHRQNLAGRISLWGQWSRRMEDNRLDADLKYIDNDQGGSVVSFDEVFIRSRALEEAVASLIRNPLSDDTEITFLFSHCLEGDALFHRKLADGFKTIGECFRDSGRTIPEEFVNQILVVVTSLKINPKLRRTSGLTLNKIDDEISFNLAKAQELQKDNAMASKEAMFRCTSELVRLGLEKNKLLSSSTCQVAEAFEEEHVRAVFEEMDSVISAILQEVITRYNTAETQYETFQSKIKTAMMGDDAEYLRVVEEDQRLDSELSRLMARKRELQAQLEEVSVQISSVEQKKRNHHAASHKIMATYHKRMKSFQGEDDKMSIAYKNSKAALERCQRGHSFVASLCDETFGSLQERTTRIDKDRREANRQLLHFILSHVEAMRASIDLVHRRFDFCRSKLDGMRSELQEAKEIGLADLAADLASAIGKFEEMQVGAYRGLDGSKHELERVQQILSSLHLLDEDDYQTKTRIDQDLALLERKVSELEAKSTARSM</sequence>
<keyword evidence="1" id="KW-0175">Coiled coil</keyword>
<feature type="region of interest" description="Disordered" evidence="2">
    <location>
        <begin position="73"/>
        <end position="103"/>
    </location>
</feature>
<protein>
    <submittedName>
        <fullName evidence="3">Uncharacterized protein</fullName>
    </submittedName>
</protein>
<proteinExistence type="predicted"/>
<feature type="compositionally biased region" description="Basic residues" evidence="2">
    <location>
        <begin position="25"/>
        <end position="35"/>
    </location>
</feature>
<feature type="coiled-coil region" evidence="1">
    <location>
        <begin position="377"/>
        <end position="411"/>
    </location>
</feature>
<evidence type="ECO:0000313" key="3">
    <source>
        <dbReference type="EMBL" id="CAD8506273.1"/>
    </source>
</evidence>
<dbReference type="AlphaFoldDB" id="A0A7S0HZ51"/>
<name>A0A7S0HZ51_9CRYP</name>
<dbReference type="EMBL" id="HBEO01033257">
    <property type="protein sequence ID" value="CAD8506273.1"/>
    <property type="molecule type" value="Transcribed_RNA"/>
</dbReference>
<organism evidence="3">
    <name type="scientific">Hanusia phi</name>
    <dbReference type="NCBI Taxonomy" id="3032"/>
    <lineage>
        <taxon>Eukaryota</taxon>
        <taxon>Cryptophyceae</taxon>
        <taxon>Pyrenomonadales</taxon>
        <taxon>Geminigeraceae</taxon>
        <taxon>Hanusia</taxon>
    </lineage>
</organism>
<accession>A0A7S0HZ51</accession>
<evidence type="ECO:0000256" key="1">
    <source>
        <dbReference type="SAM" id="Coils"/>
    </source>
</evidence>
<reference evidence="3" key="1">
    <citation type="submission" date="2021-01" db="EMBL/GenBank/DDBJ databases">
        <authorList>
            <person name="Corre E."/>
            <person name="Pelletier E."/>
            <person name="Niang G."/>
            <person name="Scheremetjew M."/>
            <person name="Finn R."/>
            <person name="Kale V."/>
            <person name="Holt S."/>
            <person name="Cochrane G."/>
            <person name="Meng A."/>
            <person name="Brown T."/>
            <person name="Cohen L."/>
        </authorList>
    </citation>
    <scope>NUCLEOTIDE SEQUENCE</scope>
    <source>
        <strain evidence="3">CCMP325</strain>
    </source>
</reference>
<evidence type="ECO:0000256" key="2">
    <source>
        <dbReference type="SAM" id="MobiDB-lite"/>
    </source>
</evidence>
<feature type="compositionally biased region" description="Polar residues" evidence="2">
    <location>
        <begin position="82"/>
        <end position="97"/>
    </location>
</feature>
<feature type="region of interest" description="Disordered" evidence="2">
    <location>
        <begin position="1"/>
        <end position="48"/>
    </location>
</feature>
<gene>
    <name evidence="3" type="ORF">HPHI1048_LOCUS22512</name>
</gene>